<dbReference type="SUPFAM" id="SSF47413">
    <property type="entry name" value="lambda repressor-like DNA-binding domains"/>
    <property type="match status" value="1"/>
</dbReference>
<dbReference type="Gene3D" id="1.10.10.2910">
    <property type="match status" value="1"/>
</dbReference>
<accession>A0ABS8AY44</accession>
<dbReference type="SMART" id="SM00530">
    <property type="entry name" value="HTH_XRE"/>
    <property type="match status" value="1"/>
</dbReference>
<dbReference type="CDD" id="cd00093">
    <property type="entry name" value="HTH_XRE"/>
    <property type="match status" value="1"/>
</dbReference>
<dbReference type="PANTHER" id="PTHR43236:SF1">
    <property type="entry name" value="BLL7220 PROTEIN"/>
    <property type="match status" value="1"/>
</dbReference>
<proteinExistence type="inferred from homology"/>
<dbReference type="Pfam" id="PF01381">
    <property type="entry name" value="HTH_3"/>
    <property type="match status" value="1"/>
</dbReference>
<sequence>MINFPERLRSARKAKGWSLQELASQVGNISKQALGKYEQGLMKPESDTLFALTQALGLNPSYFLKPARVDLGAISFRKKASLKVKERAVLEEQIRDYLDRYLEIEELLNIEHEFTNPLGRAAKVSSYEEVEQAATLLLTKWKLGINPIPNVIETLEDNGICVFVLPGPASFDGLATWVGKLPVVVLNANNTVDRRRFTALHELAHILLTITAADEKEEERFCHRFANAVLLPQEVALRELGTVRTSISYGELLSVKKQYGISVQAIMRRAYDLAIIKESYYRYFCIKISPNRKEEGFGRYTFEGETLQSYRFEQLLFRLVAESIVTESKAAALGGMSVSAFREKIDPVLS</sequence>
<dbReference type="PROSITE" id="PS50943">
    <property type="entry name" value="HTH_CROC1"/>
    <property type="match status" value="1"/>
</dbReference>
<evidence type="ECO:0000313" key="4">
    <source>
        <dbReference type="Proteomes" id="UP001165296"/>
    </source>
</evidence>
<name>A0ABS8AY44_9BACT</name>
<dbReference type="InterPro" id="IPR001387">
    <property type="entry name" value="Cro/C1-type_HTH"/>
</dbReference>
<keyword evidence="4" id="KW-1185">Reference proteome</keyword>
<comment type="caution">
    <text evidence="3">The sequence shown here is derived from an EMBL/GenBank/DDBJ whole genome shotgun (WGS) entry which is preliminary data.</text>
</comment>
<protein>
    <submittedName>
        <fullName evidence="3">XRE family transcriptional regulator</fullName>
    </submittedName>
</protein>
<comment type="similarity">
    <text evidence="1">Belongs to the short-chain fatty acyl-CoA assimilation regulator (ScfR) family.</text>
</comment>
<gene>
    <name evidence="3" type="ORF">LGH74_22310</name>
</gene>
<dbReference type="EMBL" id="JAJADR010000010">
    <property type="protein sequence ID" value="MCB2410739.1"/>
    <property type="molecule type" value="Genomic_DNA"/>
</dbReference>
<dbReference type="Proteomes" id="UP001165296">
    <property type="component" value="Unassembled WGS sequence"/>
</dbReference>
<dbReference type="PANTHER" id="PTHR43236">
    <property type="entry name" value="ANTITOXIN HIGA1"/>
    <property type="match status" value="1"/>
</dbReference>
<dbReference type="InterPro" id="IPR010982">
    <property type="entry name" value="Lambda_DNA-bd_dom_sf"/>
</dbReference>
<dbReference type="InterPro" id="IPR052345">
    <property type="entry name" value="Rad_response_metalloprotease"/>
</dbReference>
<evidence type="ECO:0000313" key="3">
    <source>
        <dbReference type="EMBL" id="MCB2410739.1"/>
    </source>
</evidence>
<feature type="domain" description="HTH cro/C1-type" evidence="2">
    <location>
        <begin position="8"/>
        <end position="63"/>
    </location>
</feature>
<reference evidence="3" key="1">
    <citation type="submission" date="2021-10" db="EMBL/GenBank/DDBJ databases">
        <authorList>
            <person name="Dean J.D."/>
            <person name="Kim M.K."/>
            <person name="Newey C.N."/>
            <person name="Stoker T.S."/>
            <person name="Thompson D.W."/>
            <person name="Grose J.H."/>
        </authorList>
    </citation>
    <scope>NUCLEOTIDE SEQUENCE</scope>
    <source>
        <strain evidence="3">BT178</strain>
    </source>
</reference>
<dbReference type="RefSeq" id="WP_226179930.1">
    <property type="nucleotide sequence ID" value="NZ_JAJADR010000010.1"/>
</dbReference>
<organism evidence="3 4">
    <name type="scientific">Hymenobacter lucidus</name>
    <dbReference type="NCBI Taxonomy" id="2880930"/>
    <lineage>
        <taxon>Bacteria</taxon>
        <taxon>Pseudomonadati</taxon>
        <taxon>Bacteroidota</taxon>
        <taxon>Cytophagia</taxon>
        <taxon>Cytophagales</taxon>
        <taxon>Hymenobacteraceae</taxon>
        <taxon>Hymenobacter</taxon>
    </lineage>
</organism>
<dbReference type="Gene3D" id="1.10.260.40">
    <property type="entry name" value="lambda repressor-like DNA-binding domains"/>
    <property type="match status" value="1"/>
</dbReference>
<evidence type="ECO:0000259" key="2">
    <source>
        <dbReference type="PROSITE" id="PS50943"/>
    </source>
</evidence>
<dbReference type="Pfam" id="PF06114">
    <property type="entry name" value="Peptidase_M78"/>
    <property type="match status" value="1"/>
</dbReference>
<evidence type="ECO:0000256" key="1">
    <source>
        <dbReference type="ARBA" id="ARBA00007227"/>
    </source>
</evidence>
<dbReference type="InterPro" id="IPR010359">
    <property type="entry name" value="IrrE_HExxH"/>
</dbReference>